<organism evidence="2 3">
    <name type="scientific">Kibdelosporangium lantanae</name>
    <dbReference type="NCBI Taxonomy" id="1497396"/>
    <lineage>
        <taxon>Bacteria</taxon>
        <taxon>Bacillati</taxon>
        <taxon>Actinomycetota</taxon>
        <taxon>Actinomycetes</taxon>
        <taxon>Pseudonocardiales</taxon>
        <taxon>Pseudonocardiaceae</taxon>
        <taxon>Kibdelosporangium</taxon>
    </lineage>
</organism>
<evidence type="ECO:0000313" key="2">
    <source>
        <dbReference type="EMBL" id="MFD1049488.1"/>
    </source>
</evidence>
<proteinExistence type="predicted"/>
<evidence type="ECO:0000259" key="1">
    <source>
        <dbReference type="Pfam" id="PF00561"/>
    </source>
</evidence>
<dbReference type="Pfam" id="PF00561">
    <property type="entry name" value="Abhydrolase_1"/>
    <property type="match status" value="1"/>
</dbReference>
<gene>
    <name evidence="2" type="ORF">ACFQ1S_30115</name>
</gene>
<feature type="domain" description="AB hydrolase-1" evidence="1">
    <location>
        <begin position="94"/>
        <end position="166"/>
    </location>
</feature>
<dbReference type="InterPro" id="IPR000073">
    <property type="entry name" value="AB_hydrolase_1"/>
</dbReference>
<accession>A0ABW3MFU4</accession>
<feature type="non-terminal residue" evidence="2">
    <location>
        <position position="1"/>
    </location>
</feature>
<dbReference type="EMBL" id="JBHTIS010002207">
    <property type="protein sequence ID" value="MFD1049488.1"/>
    <property type="molecule type" value="Genomic_DNA"/>
</dbReference>
<reference evidence="3" key="1">
    <citation type="journal article" date="2019" name="Int. J. Syst. Evol. Microbiol.">
        <title>The Global Catalogue of Microorganisms (GCM) 10K type strain sequencing project: providing services to taxonomists for standard genome sequencing and annotation.</title>
        <authorList>
            <consortium name="The Broad Institute Genomics Platform"/>
            <consortium name="The Broad Institute Genome Sequencing Center for Infectious Disease"/>
            <person name="Wu L."/>
            <person name="Ma J."/>
        </authorList>
    </citation>
    <scope>NUCLEOTIDE SEQUENCE [LARGE SCALE GENOMIC DNA]</scope>
    <source>
        <strain evidence="3">JCM 31486</strain>
    </source>
</reference>
<dbReference type="SUPFAM" id="SSF53474">
    <property type="entry name" value="alpha/beta-Hydrolases"/>
    <property type="match status" value="1"/>
</dbReference>
<name>A0ABW3MFU4_9PSEU</name>
<keyword evidence="2" id="KW-0378">Hydrolase</keyword>
<keyword evidence="3" id="KW-1185">Reference proteome</keyword>
<dbReference type="InterPro" id="IPR029058">
    <property type="entry name" value="AB_hydrolase_fold"/>
</dbReference>
<evidence type="ECO:0000313" key="3">
    <source>
        <dbReference type="Proteomes" id="UP001597045"/>
    </source>
</evidence>
<dbReference type="Gene3D" id="3.40.50.1820">
    <property type="entry name" value="alpha/beta hydrolase"/>
    <property type="match status" value="1"/>
</dbReference>
<dbReference type="Proteomes" id="UP001597045">
    <property type="component" value="Unassembled WGS sequence"/>
</dbReference>
<sequence length="321" mass="35169">WMRRILAGTDQSSYDAVVDALGALRERVPETKLAVSYLVPTRVDWVDELFVDVFPTMPDNTRSMLLYSVNTPAQFDQLVAHNRAVGEDCLRTTGPLLEHVDTISVARDLEALRVGLGDEKLNFLGLSYGTLIGNIYANMYPRNIRAMVLDGPLDHTVGSARMVSDENATSEVALQHFFTWCEQEPSCELHTNVRAAYARFLRMSEGPLPAPGIPGGSTTGEVARQGVYAMLNIVSYRPALATAIKQAVAGDASELAKVATNGPDSDENPTNVLALQAYTAISCHDFPTDITTFPQLRHEIVKARRVAPDIDGHVESWQIQA</sequence>
<feature type="non-terminal residue" evidence="2">
    <location>
        <position position="321"/>
    </location>
</feature>
<dbReference type="GO" id="GO:0016787">
    <property type="term" value="F:hydrolase activity"/>
    <property type="evidence" value="ECO:0007669"/>
    <property type="project" value="UniProtKB-KW"/>
</dbReference>
<protein>
    <submittedName>
        <fullName evidence="2">Alpha/beta fold hydrolase</fullName>
    </submittedName>
</protein>
<comment type="caution">
    <text evidence="2">The sequence shown here is derived from an EMBL/GenBank/DDBJ whole genome shotgun (WGS) entry which is preliminary data.</text>
</comment>